<name>M2Q1Y7_9FIRM</name>
<comment type="pathway">
    <text evidence="4">Amino-sugar metabolism; N-acetylneuraminate degradation; D-fructose 6-phosphate from N-acetylneuraminate: step 5/5.</text>
</comment>
<dbReference type="PANTHER" id="PTHR42892:SF1">
    <property type="entry name" value="GLUCOSAMINE-6-PHOSPHATE ISOMERASE"/>
    <property type="match status" value="1"/>
</dbReference>
<dbReference type="Pfam" id="PF01182">
    <property type="entry name" value="Glucosamine_iso"/>
    <property type="match status" value="1"/>
</dbReference>
<evidence type="ECO:0000256" key="4">
    <source>
        <dbReference type="HAMAP-Rule" id="MF_01241"/>
    </source>
</evidence>
<dbReference type="eggNOG" id="COG0363">
    <property type="taxonomic scope" value="Bacteria"/>
</dbReference>
<keyword evidence="3 4" id="KW-0119">Carbohydrate metabolism</keyword>
<reference evidence="6 7" key="1">
    <citation type="submission" date="2013-02" db="EMBL/GenBank/DDBJ databases">
        <title>The Genome Sequence of Lactobacillus catenaformis F0143.</title>
        <authorList>
            <consortium name="The Broad Institute Genome Sequencing Platform"/>
            <person name="Earl A."/>
            <person name="Ward D."/>
            <person name="Feldgarden M."/>
            <person name="Gevers D."/>
            <person name="Izard J."/>
            <person name="Blanton J.M."/>
            <person name="Mathney J."/>
            <person name="Dewhirst F.E."/>
            <person name="Young S.K."/>
            <person name="Zeng Q."/>
            <person name="Gargeya S."/>
            <person name="Fitzgerald M."/>
            <person name="Haas B."/>
            <person name="Abouelleil A."/>
            <person name="Alvarado L."/>
            <person name="Arachchi H.M."/>
            <person name="Berlin A."/>
            <person name="Chapman S.B."/>
            <person name="Gearin G."/>
            <person name="Goldberg J."/>
            <person name="Griggs A."/>
            <person name="Gujja S."/>
            <person name="Hansen M."/>
            <person name="Heiman D."/>
            <person name="Howarth C."/>
            <person name="Larimer J."/>
            <person name="Lui A."/>
            <person name="MacDonald P.J.P."/>
            <person name="McCowen C."/>
            <person name="Montmayeur A."/>
            <person name="Murphy C."/>
            <person name="Neiman D."/>
            <person name="Pearson M."/>
            <person name="Priest M."/>
            <person name="Roberts A."/>
            <person name="Saif S."/>
            <person name="Shea T."/>
            <person name="Sisk P."/>
            <person name="Stolte C."/>
            <person name="Sykes S."/>
            <person name="Wortman J."/>
            <person name="Nusbaum C."/>
            <person name="Birren B."/>
        </authorList>
    </citation>
    <scope>NUCLEOTIDE SEQUENCE [LARGE SCALE GENOMIC DNA]</scope>
    <source>
        <strain evidence="6 7">OT 569</strain>
    </source>
</reference>
<comment type="function">
    <text evidence="4">Catalyzes the reversible isomerization-deamination of glucosamine 6-phosphate (GlcN6P) to form fructose 6-phosphate (Fru6P) and ammonium ion.</text>
</comment>
<evidence type="ECO:0000259" key="5">
    <source>
        <dbReference type="Pfam" id="PF01182"/>
    </source>
</evidence>
<dbReference type="PANTHER" id="PTHR42892">
    <property type="entry name" value="GLUCOSAMINE-6-PHOSPHATE DEAMINASE-LIKE PROTEIN BT_0258-RELATED"/>
    <property type="match status" value="1"/>
</dbReference>
<dbReference type="Proteomes" id="UP000011758">
    <property type="component" value="Unassembled WGS sequence"/>
</dbReference>
<proteinExistence type="inferred from homology"/>
<feature type="domain" description="Glucosamine/galactosamine-6-phosphate isomerase" evidence="5">
    <location>
        <begin position="12"/>
        <end position="228"/>
    </location>
</feature>
<dbReference type="GO" id="GO:0006046">
    <property type="term" value="P:N-acetylglucosamine catabolic process"/>
    <property type="evidence" value="ECO:0007669"/>
    <property type="project" value="UniProtKB-UniRule"/>
</dbReference>
<feature type="active site" description="For ring-opening step" evidence="4">
    <location>
        <position position="140"/>
    </location>
</feature>
<sequence length="242" mass="27190">MKIIRVKNYEEASQKALEVMLETVKKGNAVLGLATGSTPLRLYELMREDHKKNKTSYCDIRTYNLDEYYGLPITHEQSYYYFMWHNLFNQLDIKKENIHVPRGEGDINESCQLYNQMLDQDVRDIQLLGLGSNGHIGFNEPGTDFNSVTHHVALKKSTIEDNAQLFFNGNIDAVPKSAITMGIKNVMDAKKILLIATGERKADAVKAMIEGEITTDLPASILQKHNDVTVIVDQGAASKLSV</sequence>
<feature type="active site" description="Proton acceptor; for ring-opening step" evidence="4">
    <location>
        <position position="135"/>
    </location>
</feature>
<dbReference type="NCBIfam" id="TIGR00502">
    <property type="entry name" value="nagB"/>
    <property type="match status" value="1"/>
</dbReference>
<dbReference type="CDD" id="cd01399">
    <property type="entry name" value="GlcN6P_deaminase"/>
    <property type="match status" value="1"/>
</dbReference>
<feature type="active site" description="For ring-opening step" evidence="4">
    <location>
        <position position="133"/>
    </location>
</feature>
<dbReference type="SUPFAM" id="SSF100950">
    <property type="entry name" value="NagB/RpiA/CoA transferase-like"/>
    <property type="match status" value="1"/>
</dbReference>
<dbReference type="HAMAP" id="MF_01241">
    <property type="entry name" value="GlcN6P_deamin"/>
    <property type="match status" value="1"/>
</dbReference>
<dbReference type="EC" id="3.5.99.6" evidence="4"/>
<comment type="caution">
    <text evidence="4">Lacks conserved residue(s) required for the propagation of feature annotation.</text>
</comment>
<feature type="active site" description="Proton acceptor; for enolization step" evidence="4">
    <location>
        <position position="66"/>
    </location>
</feature>
<dbReference type="AlphaFoldDB" id="M2Q1Y7"/>
<accession>M2Q1Y7</accession>
<dbReference type="OrthoDB" id="9791139at2"/>
<comment type="caution">
    <text evidence="6">The sequence shown here is derived from an EMBL/GenBank/DDBJ whole genome shotgun (WGS) entry which is preliminary data.</text>
</comment>
<dbReference type="Gene3D" id="3.40.50.1360">
    <property type="match status" value="1"/>
</dbReference>
<comment type="similarity">
    <text evidence="4">Belongs to the glucosamine/galactosamine-6-phosphate isomerase family. NagB subfamily.</text>
</comment>
<comment type="catalytic activity">
    <reaction evidence="1 4">
        <text>alpha-D-glucosamine 6-phosphate + H2O = beta-D-fructose 6-phosphate + NH4(+)</text>
        <dbReference type="Rhea" id="RHEA:12172"/>
        <dbReference type="ChEBI" id="CHEBI:15377"/>
        <dbReference type="ChEBI" id="CHEBI:28938"/>
        <dbReference type="ChEBI" id="CHEBI:57634"/>
        <dbReference type="ChEBI" id="CHEBI:75989"/>
        <dbReference type="EC" id="3.5.99.6"/>
    </reaction>
</comment>
<keyword evidence="7" id="KW-1185">Reference proteome</keyword>
<dbReference type="FunFam" id="3.40.50.1360:FF:000003">
    <property type="entry name" value="Glucosamine-6-phosphate deaminase"/>
    <property type="match status" value="1"/>
</dbReference>
<keyword evidence="2 4" id="KW-0378">Hydrolase</keyword>
<protein>
    <recommendedName>
        <fullName evidence="4">Glucosamine-6-phosphate deaminase</fullName>
        <ecNumber evidence="4">3.5.99.6</ecNumber>
    </recommendedName>
    <alternativeName>
        <fullName evidence="4">GlcN6P deaminase</fullName>
        <shortName evidence="4">GNPDA</shortName>
    </alternativeName>
    <alternativeName>
        <fullName evidence="4">Glucosamine-6-phosphate isomerase</fullName>
    </alternativeName>
</protein>
<dbReference type="UniPathway" id="UPA00629">
    <property type="reaction ID" value="UER00684"/>
</dbReference>
<dbReference type="InterPro" id="IPR037171">
    <property type="entry name" value="NagB/RpiA_transferase-like"/>
</dbReference>
<evidence type="ECO:0000256" key="1">
    <source>
        <dbReference type="ARBA" id="ARBA00000644"/>
    </source>
</evidence>
<dbReference type="EMBL" id="AGEJ01000012">
    <property type="protein sequence ID" value="EMD16920.1"/>
    <property type="molecule type" value="Genomic_DNA"/>
</dbReference>
<evidence type="ECO:0000256" key="2">
    <source>
        <dbReference type="ARBA" id="ARBA00022801"/>
    </source>
</evidence>
<dbReference type="InterPro" id="IPR004547">
    <property type="entry name" value="Glucosamine6P_isomerase"/>
</dbReference>
<evidence type="ECO:0000256" key="3">
    <source>
        <dbReference type="ARBA" id="ARBA00023277"/>
    </source>
</evidence>
<dbReference type="InterPro" id="IPR006148">
    <property type="entry name" value="Glc/Gal-6P_isomerase"/>
</dbReference>
<evidence type="ECO:0000313" key="7">
    <source>
        <dbReference type="Proteomes" id="UP000011758"/>
    </source>
</evidence>
<dbReference type="InterPro" id="IPR052960">
    <property type="entry name" value="GlcN6P_deaminase-like"/>
</dbReference>
<dbReference type="STRING" id="999415.HMPREF9943_00698"/>
<dbReference type="PATRIC" id="fig|999415.3.peg.699"/>
<organism evidence="6 7">
    <name type="scientific">Eggerthia catenaformis OT 569 = DSM 20559</name>
    <dbReference type="NCBI Taxonomy" id="999415"/>
    <lineage>
        <taxon>Bacteria</taxon>
        <taxon>Bacillati</taxon>
        <taxon>Bacillota</taxon>
        <taxon>Erysipelotrichia</taxon>
        <taxon>Erysipelotrichales</taxon>
        <taxon>Coprobacillaceae</taxon>
        <taxon>Eggerthia</taxon>
    </lineage>
</organism>
<gene>
    <name evidence="4" type="primary">nagB</name>
    <name evidence="6" type="ORF">HMPREF9943_00698</name>
</gene>
<evidence type="ECO:0000313" key="6">
    <source>
        <dbReference type="EMBL" id="EMD16920.1"/>
    </source>
</evidence>
<dbReference type="GO" id="GO:0004342">
    <property type="term" value="F:glucosamine-6-phosphate deaminase activity"/>
    <property type="evidence" value="ECO:0007669"/>
    <property type="project" value="UniProtKB-UniRule"/>
</dbReference>
<dbReference type="GO" id="GO:0019262">
    <property type="term" value="P:N-acetylneuraminate catabolic process"/>
    <property type="evidence" value="ECO:0007669"/>
    <property type="project" value="UniProtKB-UniRule"/>
</dbReference>
<dbReference type="GO" id="GO:0005975">
    <property type="term" value="P:carbohydrate metabolic process"/>
    <property type="evidence" value="ECO:0007669"/>
    <property type="project" value="InterPro"/>
</dbReference>
<dbReference type="RefSeq" id="WP_004802094.1">
    <property type="nucleotide sequence ID" value="NZ_KB446647.1"/>
</dbReference>